<dbReference type="AlphaFoldDB" id="A0A9P4UZ01"/>
<accession>A0A9P4UZ01</accession>
<proteinExistence type="predicted"/>
<evidence type="ECO:0000313" key="2">
    <source>
        <dbReference type="Proteomes" id="UP000799444"/>
    </source>
</evidence>
<dbReference type="Proteomes" id="UP000799444">
    <property type="component" value="Unassembled WGS sequence"/>
</dbReference>
<dbReference type="EMBL" id="ML996187">
    <property type="protein sequence ID" value="KAF2731909.1"/>
    <property type="molecule type" value="Genomic_DNA"/>
</dbReference>
<protein>
    <submittedName>
        <fullName evidence="1">Uncharacterized protein</fullName>
    </submittedName>
</protein>
<reference evidence="1" key="1">
    <citation type="journal article" date="2020" name="Stud. Mycol.">
        <title>101 Dothideomycetes genomes: a test case for predicting lifestyles and emergence of pathogens.</title>
        <authorList>
            <person name="Haridas S."/>
            <person name="Albert R."/>
            <person name="Binder M."/>
            <person name="Bloem J."/>
            <person name="Labutti K."/>
            <person name="Salamov A."/>
            <person name="Andreopoulos B."/>
            <person name="Baker S."/>
            <person name="Barry K."/>
            <person name="Bills G."/>
            <person name="Bluhm B."/>
            <person name="Cannon C."/>
            <person name="Castanera R."/>
            <person name="Culley D."/>
            <person name="Daum C."/>
            <person name="Ezra D."/>
            <person name="Gonzalez J."/>
            <person name="Henrissat B."/>
            <person name="Kuo A."/>
            <person name="Liang C."/>
            <person name="Lipzen A."/>
            <person name="Lutzoni F."/>
            <person name="Magnuson J."/>
            <person name="Mondo S."/>
            <person name="Nolan M."/>
            <person name="Ohm R."/>
            <person name="Pangilinan J."/>
            <person name="Park H.-J."/>
            <person name="Ramirez L."/>
            <person name="Alfaro M."/>
            <person name="Sun H."/>
            <person name="Tritt A."/>
            <person name="Yoshinaga Y."/>
            <person name="Zwiers L.-H."/>
            <person name="Turgeon B."/>
            <person name="Goodwin S."/>
            <person name="Spatafora J."/>
            <person name="Crous P."/>
            <person name="Grigoriev I."/>
        </authorList>
    </citation>
    <scope>NUCLEOTIDE SEQUENCE</scope>
    <source>
        <strain evidence="1">CBS 125425</strain>
    </source>
</reference>
<organism evidence="1 2">
    <name type="scientific">Polyplosphaeria fusca</name>
    <dbReference type="NCBI Taxonomy" id="682080"/>
    <lineage>
        <taxon>Eukaryota</taxon>
        <taxon>Fungi</taxon>
        <taxon>Dikarya</taxon>
        <taxon>Ascomycota</taxon>
        <taxon>Pezizomycotina</taxon>
        <taxon>Dothideomycetes</taxon>
        <taxon>Pleosporomycetidae</taxon>
        <taxon>Pleosporales</taxon>
        <taxon>Tetraplosphaeriaceae</taxon>
        <taxon>Polyplosphaeria</taxon>
    </lineage>
</organism>
<comment type="caution">
    <text evidence="1">The sequence shown here is derived from an EMBL/GenBank/DDBJ whole genome shotgun (WGS) entry which is preliminary data.</text>
</comment>
<gene>
    <name evidence="1" type="ORF">EJ04DRAFT_514281</name>
</gene>
<sequence length="282" mass="33150">MISLRCFDIIFPRPAAPSMLLTLPLELRLHIYSYLLPTRAYKAYRGLRMACRQTHDEIDHEIVRDIAGFTKELEASWPNHPLKPAMAYDFTPIRIKTPATFLETRRLEVTLLRSHVDRDYTGFIMTGGITDIAYEGRHRKFPATLLESLVPNFQVITLVIVNDHHEPIDGICQLAVWWLCRGVCSHIIDSQKEQRPDSDLREVQVHWKSPMSIKDFELRQLERRFAISERHPEGVIIEHDKDDVCGIKSVTMRSQMSRSHKHHQMHHYTRRSGFWHRMFQFS</sequence>
<evidence type="ECO:0000313" key="1">
    <source>
        <dbReference type="EMBL" id="KAF2731909.1"/>
    </source>
</evidence>
<keyword evidence="2" id="KW-1185">Reference proteome</keyword>
<name>A0A9P4UZ01_9PLEO</name>
<dbReference type="OrthoDB" id="3801219at2759"/>